<dbReference type="EMBL" id="JADWYR010000001">
    <property type="protein sequence ID" value="MBG9376702.1"/>
    <property type="molecule type" value="Genomic_DNA"/>
</dbReference>
<organism evidence="3 4">
    <name type="scientific">Panacibacter microcysteis</name>
    <dbReference type="NCBI Taxonomy" id="2793269"/>
    <lineage>
        <taxon>Bacteria</taxon>
        <taxon>Pseudomonadati</taxon>
        <taxon>Bacteroidota</taxon>
        <taxon>Chitinophagia</taxon>
        <taxon>Chitinophagales</taxon>
        <taxon>Chitinophagaceae</taxon>
        <taxon>Panacibacter</taxon>
    </lineage>
</organism>
<evidence type="ECO:0000259" key="1">
    <source>
        <dbReference type="Pfam" id="PF13448"/>
    </source>
</evidence>
<dbReference type="AlphaFoldDB" id="A0A931E145"/>
<evidence type="ECO:0000313" key="3">
    <source>
        <dbReference type="EMBL" id="MBG9376702.1"/>
    </source>
</evidence>
<dbReference type="Proteomes" id="UP000628448">
    <property type="component" value="Unassembled WGS sequence"/>
</dbReference>
<dbReference type="InterPro" id="IPR025193">
    <property type="entry name" value="DUF4114"/>
</dbReference>
<dbReference type="NCBIfam" id="TIGR04456">
    <property type="entry name" value="LruC_dom"/>
    <property type="match status" value="1"/>
</dbReference>
<feature type="domain" description="DUF4842" evidence="2">
    <location>
        <begin position="465"/>
        <end position="668"/>
    </location>
</feature>
<evidence type="ECO:0000259" key="2">
    <source>
        <dbReference type="Pfam" id="PF16130"/>
    </source>
</evidence>
<accession>A0A931E145</accession>
<comment type="caution">
    <text evidence="3">The sequence shown here is derived from an EMBL/GenBank/DDBJ whole genome shotgun (WGS) entry which is preliminary data.</text>
</comment>
<dbReference type="Pfam" id="PF13448">
    <property type="entry name" value="DUF4114"/>
    <property type="match status" value="1"/>
</dbReference>
<dbReference type="Pfam" id="PF16130">
    <property type="entry name" value="DUF4842"/>
    <property type="match status" value="1"/>
</dbReference>
<dbReference type="InterPro" id="IPR032295">
    <property type="entry name" value="DUF4842"/>
</dbReference>
<reference evidence="3" key="1">
    <citation type="submission" date="2020-11" db="EMBL/GenBank/DDBJ databases">
        <title>Bacterial whole genome sequence for Panacibacter sp. DH6.</title>
        <authorList>
            <person name="Le V."/>
            <person name="Ko S."/>
            <person name="Ahn C.-Y."/>
            <person name="Oh H.-M."/>
        </authorList>
    </citation>
    <scope>NUCLEOTIDE SEQUENCE</scope>
    <source>
        <strain evidence="3">DH6</strain>
    </source>
</reference>
<dbReference type="PROSITE" id="PS51257">
    <property type="entry name" value="PROKAR_LIPOPROTEIN"/>
    <property type="match status" value="1"/>
</dbReference>
<sequence length="683" mass="74321">MKRQLLCAMACVALMASCKKTDNAPQEPVDPVETNPIAPDGFNFTTSKEVSVNVALKTNDDKPLSGVLVNFYSTTNVKSALFTALSDANGNIAAKIVVPAYMDTVLIDPSYIGLLRNALGIINGNSISCTIGGSEGYSGDIKANETNIGDQLVASTLSYDHSVTGKESGITYSYLGGYDNNGRPDNREASAAISAELLSFINASLPEQKPVPTYHPDFLTESAATNLSIEKLSDVWVTFVHEGAGYYNSLGYYTYKTANPPKSLSDIDAIKIAIPNASLSGSGGAMRSGDKIKIGRFDAGTSIGFVLLQNAWNSSTRKVNTDATKFFGDDLLNNEKAGYKRHTVLLYDDKNKLFLQGFEDLQRDNGSSDNDFNDLIFYATSNPVDGISVDKVNPIDKPIDSDGDGVTDVYDKFPNDATKAYIQYFPSKDVWGTLAFEDLWPSTGDYDLNDLVVNYQYTFINNALNKTVQINADYTIKGLGATKKNGFAVQFPFTQDKVKSVTGQVLKAGYIKQNVNGTEAGQKNAVIVPFDDPKSMVSDLYVNTTIGGPYAKSDTAHVVVTLASALTAAELGSGPFNPFIILSQQRGYEVHLPGKLPTDLADAKLFGTGEDRTSAAKAKYYLTANNWPWALSFVEDFEYPSEGNNISKVYNYFLKWAETGGMQNVDWYKNVSGNRKNDLIYKH</sequence>
<protein>
    <submittedName>
        <fullName evidence="3">LruC domain-containing protein</fullName>
    </submittedName>
</protein>
<name>A0A931E145_9BACT</name>
<dbReference type="RefSeq" id="WP_196990703.1">
    <property type="nucleotide sequence ID" value="NZ_JADWYR010000001.1"/>
</dbReference>
<evidence type="ECO:0000313" key="4">
    <source>
        <dbReference type="Proteomes" id="UP000628448"/>
    </source>
</evidence>
<proteinExistence type="predicted"/>
<feature type="domain" description="DUF4114" evidence="1">
    <location>
        <begin position="297"/>
        <end position="382"/>
    </location>
</feature>
<keyword evidence="4" id="KW-1185">Reference proteome</keyword>
<gene>
    <name evidence="3" type="ORF">I5907_10675</name>
</gene>
<dbReference type="InterPro" id="IPR031025">
    <property type="entry name" value="LruC_dom"/>
</dbReference>